<keyword evidence="3 7" id="KW-0812">Transmembrane</keyword>
<accession>A0A7W5A6F6</accession>
<dbReference type="AlphaFoldDB" id="A0A7W5A6F6"/>
<feature type="transmembrane region" description="Helical" evidence="7">
    <location>
        <begin position="139"/>
        <end position="160"/>
    </location>
</feature>
<dbReference type="Pfam" id="PF03706">
    <property type="entry name" value="LPG_synthase_TM"/>
    <property type="match status" value="1"/>
</dbReference>
<name>A0A7W5A6F6_9ACTN</name>
<feature type="transmembrane region" description="Helical" evidence="7">
    <location>
        <begin position="69"/>
        <end position="89"/>
    </location>
</feature>
<evidence type="ECO:0000313" key="8">
    <source>
        <dbReference type="EMBL" id="MBB3090104.1"/>
    </source>
</evidence>
<reference evidence="8 9" key="1">
    <citation type="submission" date="2020-08" db="EMBL/GenBank/DDBJ databases">
        <title>Genomic Encyclopedia of Type Strains, Phase III (KMG-III): the genomes of soil and plant-associated and newly described type strains.</title>
        <authorList>
            <person name="Whitman W."/>
        </authorList>
    </citation>
    <scope>NUCLEOTIDE SEQUENCE [LARGE SCALE GENOMIC DNA]</scope>
    <source>
        <strain evidence="8 9">CECT 3302</strain>
    </source>
</reference>
<comment type="subcellular location">
    <subcellularLocation>
        <location evidence="1">Cell membrane</location>
        <topology evidence="1">Multi-pass membrane protein</topology>
    </subcellularLocation>
</comment>
<keyword evidence="4 7" id="KW-1133">Transmembrane helix</keyword>
<evidence type="ECO:0000256" key="6">
    <source>
        <dbReference type="SAM" id="MobiDB-lite"/>
    </source>
</evidence>
<sequence length="324" mass="33735">MTTTHSDPVPAAGTGSSATPVPARPSHAKRLVKIGLALLVVLGGAYLVWRQREDLATAVQELSLGRVAIAGVLAVVGTMLIGQIWVALLHGMGIRPSLRDSHSVFYVSQLGKYLPGSVWPVVAQMQFGLRWGVARRTMLGANILFMGVVVASGIGVGALLLPWSSPDGLNHYWWLLLLLVPLAVCLHPRVVPGMLDWAFARIGREPLGVRLTARGLFTAIGWAVLAWVAFGLHLAVMMDSYTSVGPIEVAAATGGMALAWAAGIAFIPAPAGAGVREAVLSLTLGPIIGVPEALTVALASRVLLLIADVVLAGVGAVAGRRTSA</sequence>
<keyword evidence="5 7" id="KW-0472">Membrane</keyword>
<evidence type="ECO:0000256" key="2">
    <source>
        <dbReference type="ARBA" id="ARBA00022475"/>
    </source>
</evidence>
<proteinExistence type="predicted"/>
<feature type="region of interest" description="Disordered" evidence="6">
    <location>
        <begin position="1"/>
        <end position="23"/>
    </location>
</feature>
<comment type="caution">
    <text evidence="8">The sequence shown here is derived from an EMBL/GenBank/DDBJ whole genome shotgun (WGS) entry which is preliminary data.</text>
</comment>
<dbReference type="RefSeq" id="WP_183546543.1">
    <property type="nucleotide sequence ID" value="NZ_BMQT01000006.1"/>
</dbReference>
<gene>
    <name evidence="8" type="ORF">FHS12_003056</name>
</gene>
<dbReference type="GO" id="GO:0005886">
    <property type="term" value="C:plasma membrane"/>
    <property type="evidence" value="ECO:0007669"/>
    <property type="project" value="UniProtKB-SubCell"/>
</dbReference>
<evidence type="ECO:0000256" key="5">
    <source>
        <dbReference type="ARBA" id="ARBA00023136"/>
    </source>
</evidence>
<evidence type="ECO:0000256" key="7">
    <source>
        <dbReference type="SAM" id="Phobius"/>
    </source>
</evidence>
<feature type="transmembrane region" description="Helical" evidence="7">
    <location>
        <begin position="249"/>
        <end position="267"/>
    </location>
</feature>
<keyword evidence="2" id="KW-1003">Cell membrane</keyword>
<evidence type="ECO:0000256" key="1">
    <source>
        <dbReference type="ARBA" id="ARBA00004651"/>
    </source>
</evidence>
<feature type="transmembrane region" description="Helical" evidence="7">
    <location>
        <begin position="302"/>
        <end position="319"/>
    </location>
</feature>
<feature type="transmembrane region" description="Helical" evidence="7">
    <location>
        <begin position="172"/>
        <end position="195"/>
    </location>
</feature>
<dbReference type="InterPro" id="IPR022791">
    <property type="entry name" value="L-PG_synthase/AglD"/>
</dbReference>
<organism evidence="8 9">
    <name type="scientific">Nocardioides albus</name>
    <dbReference type="NCBI Taxonomy" id="1841"/>
    <lineage>
        <taxon>Bacteria</taxon>
        <taxon>Bacillati</taxon>
        <taxon>Actinomycetota</taxon>
        <taxon>Actinomycetes</taxon>
        <taxon>Propionibacteriales</taxon>
        <taxon>Nocardioidaceae</taxon>
        <taxon>Nocardioides</taxon>
    </lineage>
</organism>
<feature type="transmembrane region" description="Helical" evidence="7">
    <location>
        <begin position="31"/>
        <end position="49"/>
    </location>
</feature>
<keyword evidence="9" id="KW-1185">Reference proteome</keyword>
<evidence type="ECO:0008006" key="10">
    <source>
        <dbReference type="Google" id="ProtNLM"/>
    </source>
</evidence>
<evidence type="ECO:0000256" key="3">
    <source>
        <dbReference type="ARBA" id="ARBA00022692"/>
    </source>
</evidence>
<feature type="transmembrane region" description="Helical" evidence="7">
    <location>
        <begin position="279"/>
        <end position="296"/>
    </location>
</feature>
<feature type="transmembrane region" description="Helical" evidence="7">
    <location>
        <begin position="216"/>
        <end position="237"/>
    </location>
</feature>
<dbReference type="EMBL" id="JACHXG010000006">
    <property type="protein sequence ID" value="MBB3090104.1"/>
    <property type="molecule type" value="Genomic_DNA"/>
</dbReference>
<evidence type="ECO:0000313" key="9">
    <source>
        <dbReference type="Proteomes" id="UP000577707"/>
    </source>
</evidence>
<evidence type="ECO:0000256" key="4">
    <source>
        <dbReference type="ARBA" id="ARBA00022989"/>
    </source>
</evidence>
<dbReference type="Proteomes" id="UP000577707">
    <property type="component" value="Unassembled WGS sequence"/>
</dbReference>
<protein>
    <recommendedName>
        <fullName evidence="10">Flippase-like domain-containing protein</fullName>
    </recommendedName>
</protein>